<dbReference type="EMBL" id="JBBPEH010000006">
    <property type="protein sequence ID" value="KAK7536995.1"/>
    <property type="molecule type" value="Genomic_DNA"/>
</dbReference>
<organism evidence="2 3">
    <name type="scientific">Phyllosticta citribraziliensis</name>
    <dbReference type="NCBI Taxonomy" id="989973"/>
    <lineage>
        <taxon>Eukaryota</taxon>
        <taxon>Fungi</taxon>
        <taxon>Dikarya</taxon>
        <taxon>Ascomycota</taxon>
        <taxon>Pezizomycotina</taxon>
        <taxon>Dothideomycetes</taxon>
        <taxon>Dothideomycetes incertae sedis</taxon>
        <taxon>Botryosphaeriales</taxon>
        <taxon>Phyllostictaceae</taxon>
        <taxon>Phyllosticta</taxon>
    </lineage>
</organism>
<sequence length="176" mass="19972">MSTCQIHKESSSCRGQRFQQPLPPRASPHESPHHPPSSRYLYIVACWPIISIPHPFRSPCSARPIPPPRKRAPAGDRSQTLTTAPRASLPAWPRLPFVVIFWHCKQHLGYTNSRQHTQKPISCPRHLQHPKHPPTQDNFRFPSLPPSLQPPLLPSPPSTHPSIHPHVPQKQQKQPS</sequence>
<feature type="compositionally biased region" description="Basic and acidic residues" evidence="1">
    <location>
        <begin position="1"/>
        <end position="11"/>
    </location>
</feature>
<feature type="compositionally biased region" description="Pro residues" evidence="1">
    <location>
        <begin position="143"/>
        <end position="159"/>
    </location>
</feature>
<comment type="caution">
    <text evidence="2">The sequence shown here is derived from an EMBL/GenBank/DDBJ whole genome shotgun (WGS) entry which is preliminary data.</text>
</comment>
<name>A0ABR1LP93_9PEZI</name>
<dbReference type="Proteomes" id="UP001360953">
    <property type="component" value="Unassembled WGS sequence"/>
</dbReference>
<evidence type="ECO:0000313" key="2">
    <source>
        <dbReference type="EMBL" id="KAK7536995.1"/>
    </source>
</evidence>
<dbReference type="GeneID" id="92033118"/>
<feature type="region of interest" description="Disordered" evidence="1">
    <location>
        <begin position="113"/>
        <end position="176"/>
    </location>
</feature>
<dbReference type="RefSeq" id="XP_066655146.1">
    <property type="nucleotide sequence ID" value="XM_066800212.1"/>
</dbReference>
<evidence type="ECO:0000256" key="1">
    <source>
        <dbReference type="SAM" id="MobiDB-lite"/>
    </source>
</evidence>
<evidence type="ECO:0000313" key="3">
    <source>
        <dbReference type="Proteomes" id="UP001360953"/>
    </source>
</evidence>
<feature type="region of interest" description="Disordered" evidence="1">
    <location>
        <begin position="1"/>
        <end position="34"/>
    </location>
</feature>
<keyword evidence="3" id="KW-1185">Reference proteome</keyword>
<protein>
    <submittedName>
        <fullName evidence="2">Uncharacterized protein</fullName>
    </submittedName>
</protein>
<accession>A0ABR1LP93</accession>
<feature type="region of interest" description="Disordered" evidence="1">
    <location>
        <begin position="60"/>
        <end position="85"/>
    </location>
</feature>
<gene>
    <name evidence="2" type="ORF">J3D65DRAFT_624035</name>
</gene>
<reference evidence="2 3" key="1">
    <citation type="submission" date="2024-04" db="EMBL/GenBank/DDBJ databases">
        <title>Phyllosticta paracitricarpa is synonymous to the EU quarantine fungus P. citricarpa based on phylogenomic analyses.</title>
        <authorList>
            <consortium name="Lawrence Berkeley National Laboratory"/>
            <person name="Van ingen-buijs V.A."/>
            <person name="Van westerhoven A.C."/>
            <person name="Haridas S."/>
            <person name="Skiadas P."/>
            <person name="Martin F."/>
            <person name="Groenewald J.Z."/>
            <person name="Crous P.W."/>
            <person name="Seidl M.F."/>
        </authorList>
    </citation>
    <scope>NUCLEOTIDE SEQUENCE [LARGE SCALE GENOMIC DNA]</scope>
    <source>
        <strain evidence="2 3">CPC 17464</strain>
    </source>
</reference>
<proteinExistence type="predicted"/>
<feature type="compositionally biased region" description="Low complexity" evidence="1">
    <location>
        <begin position="160"/>
        <end position="176"/>
    </location>
</feature>